<dbReference type="PANTHER" id="PTHR32089:SF112">
    <property type="entry name" value="LYSOZYME-LIKE PROTEIN-RELATED"/>
    <property type="match status" value="1"/>
</dbReference>
<organism evidence="8 9">
    <name type="scientific">Vibrio cidicii</name>
    <dbReference type="NCBI Taxonomy" id="1763883"/>
    <lineage>
        <taxon>Bacteria</taxon>
        <taxon>Pseudomonadati</taxon>
        <taxon>Pseudomonadota</taxon>
        <taxon>Gammaproteobacteria</taxon>
        <taxon>Vibrionales</taxon>
        <taxon>Vibrionaceae</taxon>
        <taxon>Vibrio</taxon>
    </lineage>
</organism>
<dbReference type="Gene3D" id="6.10.340.10">
    <property type="match status" value="1"/>
</dbReference>
<dbReference type="GO" id="GO:0006935">
    <property type="term" value="P:chemotaxis"/>
    <property type="evidence" value="ECO:0007669"/>
    <property type="project" value="UniProtKB-ARBA"/>
</dbReference>
<evidence type="ECO:0000313" key="8">
    <source>
        <dbReference type="EMBL" id="KYN25002.1"/>
    </source>
</evidence>
<dbReference type="GO" id="GO:0007165">
    <property type="term" value="P:signal transduction"/>
    <property type="evidence" value="ECO:0007669"/>
    <property type="project" value="UniProtKB-KW"/>
</dbReference>
<dbReference type="SMART" id="SM00304">
    <property type="entry name" value="HAMP"/>
    <property type="match status" value="1"/>
</dbReference>
<evidence type="ECO:0000259" key="6">
    <source>
        <dbReference type="PROSITE" id="PS50111"/>
    </source>
</evidence>
<dbReference type="FunFam" id="1.10.287.950:FF:000001">
    <property type="entry name" value="Methyl-accepting chemotaxis sensory transducer"/>
    <property type="match status" value="1"/>
</dbReference>
<evidence type="ECO:0000259" key="7">
    <source>
        <dbReference type="PROSITE" id="PS50885"/>
    </source>
</evidence>
<gene>
    <name evidence="8" type="ORF">AUQ44_04180</name>
</gene>
<dbReference type="SUPFAM" id="SSF58104">
    <property type="entry name" value="Methyl-accepting chemotaxis protein (MCP) signaling domain"/>
    <property type="match status" value="1"/>
</dbReference>
<protein>
    <recommendedName>
        <fullName evidence="10">Chemotaxis protein</fullName>
    </recommendedName>
</protein>
<dbReference type="Gene3D" id="1.10.287.950">
    <property type="entry name" value="Methyl-accepting chemotaxis protein"/>
    <property type="match status" value="1"/>
</dbReference>
<proteinExistence type="inferred from homology"/>
<evidence type="ECO:0000313" key="9">
    <source>
        <dbReference type="Proteomes" id="UP000075349"/>
    </source>
</evidence>
<dbReference type="InterPro" id="IPR003660">
    <property type="entry name" value="HAMP_dom"/>
</dbReference>
<dbReference type="CDD" id="cd06225">
    <property type="entry name" value="HAMP"/>
    <property type="match status" value="1"/>
</dbReference>
<keyword evidence="5" id="KW-0812">Transmembrane</keyword>
<dbReference type="PROSITE" id="PS50111">
    <property type="entry name" value="CHEMOTAXIS_TRANSDUC_2"/>
    <property type="match status" value="1"/>
</dbReference>
<keyword evidence="5" id="KW-1133">Transmembrane helix</keyword>
<sequence length="560" mass="61430">MNIRDLFRVFFGAIILVSGITLFLALQLKQNVEASYAAADYRYNVSHLAKLSTSNSTLLTLNARQFVATLDPKYRDKYNRIVDQITGKAPMYDGRSLEYQQRLKELGVPSNLMTYLAESNNLSVALVNTEVKAFGLVEPFVGKRIEDLNKEEFAAWKQAMDLLHDENYMREVAKIVAPVSKFIELANQNAANDVKLAKLEIATSTLLSISFLVCVIALIVICYFILQRKVISRIQVLRGEANRVAEGDFTQLLAISGKDEITELSTAFNHMIGNISTLIRDIRQQALRAESESNTLRDITERTQNLSSEQSQSIEVIASSVYENLAAVKEVTNSCTETSVQAASANQQSLESQATVKENIGSVQLVATRLQSANDRIAQLASAVSDVGEILNVIEAIAEQTNLLALNAAIEAARAGEQGRGFAVVADEVRSLAKRTQDSTDEIQRKLSTLSEYSRAVSEETKLCTQDTEMAVRKSADVGDVLNEISTLITLISDQTSSIAAAAEEQEKVSEDISNRIHKIRDVAEESATLSGNVSDASSRLKDISNALTQGLNKFKLSKG</sequence>
<dbReference type="AlphaFoldDB" id="A0A151JH48"/>
<comment type="subcellular location">
    <subcellularLocation>
        <location evidence="1">Membrane</location>
    </subcellularLocation>
</comment>
<dbReference type="PANTHER" id="PTHR32089">
    <property type="entry name" value="METHYL-ACCEPTING CHEMOTAXIS PROTEIN MCPB"/>
    <property type="match status" value="1"/>
</dbReference>
<evidence type="ECO:0000256" key="3">
    <source>
        <dbReference type="ARBA" id="ARBA00029447"/>
    </source>
</evidence>
<evidence type="ECO:0000256" key="5">
    <source>
        <dbReference type="SAM" id="Phobius"/>
    </source>
</evidence>
<dbReference type="GeneID" id="95677699"/>
<comment type="similarity">
    <text evidence="3">Belongs to the methyl-accepting chemotaxis (MCP) protein family.</text>
</comment>
<evidence type="ECO:0008006" key="10">
    <source>
        <dbReference type="Google" id="ProtNLM"/>
    </source>
</evidence>
<evidence type="ECO:0000256" key="1">
    <source>
        <dbReference type="ARBA" id="ARBA00004370"/>
    </source>
</evidence>
<dbReference type="Pfam" id="PF00015">
    <property type="entry name" value="MCPsignal"/>
    <property type="match status" value="1"/>
</dbReference>
<dbReference type="PROSITE" id="PS50885">
    <property type="entry name" value="HAMP"/>
    <property type="match status" value="1"/>
</dbReference>
<dbReference type="SMART" id="SM00283">
    <property type="entry name" value="MA"/>
    <property type="match status" value="1"/>
</dbReference>
<keyword evidence="2 4" id="KW-0807">Transducer</keyword>
<dbReference type="Proteomes" id="UP000075349">
    <property type="component" value="Unassembled WGS sequence"/>
</dbReference>
<evidence type="ECO:0000256" key="4">
    <source>
        <dbReference type="PROSITE-ProRule" id="PRU00284"/>
    </source>
</evidence>
<dbReference type="Pfam" id="PF00672">
    <property type="entry name" value="HAMP"/>
    <property type="match status" value="1"/>
</dbReference>
<feature type="transmembrane region" description="Helical" evidence="5">
    <location>
        <begin position="205"/>
        <end position="226"/>
    </location>
</feature>
<feature type="domain" description="HAMP" evidence="7">
    <location>
        <begin position="228"/>
        <end position="280"/>
    </location>
</feature>
<dbReference type="RefSeq" id="WP_061893334.1">
    <property type="nucleotide sequence ID" value="NZ_CP035921.1"/>
</dbReference>
<keyword evidence="5" id="KW-0472">Membrane</keyword>
<reference evidence="9" key="1">
    <citation type="submission" date="2015-12" db="EMBL/GenBank/DDBJ databases">
        <authorList>
            <person name="Tarr C.L."/>
            <person name="Gladney L.M."/>
        </authorList>
    </citation>
    <scope>NUCLEOTIDE SEQUENCE [LARGE SCALE GENOMIC DNA]</scope>
    <source>
        <strain evidence="9">2756-81</strain>
    </source>
</reference>
<accession>A0A151JH48</accession>
<name>A0A151JH48_9VIBR</name>
<dbReference type="InterPro" id="IPR004089">
    <property type="entry name" value="MCPsignal_dom"/>
</dbReference>
<feature type="domain" description="Methyl-accepting transducer" evidence="6">
    <location>
        <begin position="285"/>
        <end position="521"/>
    </location>
</feature>
<evidence type="ECO:0000256" key="2">
    <source>
        <dbReference type="ARBA" id="ARBA00023224"/>
    </source>
</evidence>
<feature type="transmembrane region" description="Helical" evidence="5">
    <location>
        <begin position="6"/>
        <end position="26"/>
    </location>
</feature>
<comment type="caution">
    <text evidence="8">The sequence shown here is derived from an EMBL/GenBank/DDBJ whole genome shotgun (WGS) entry which is preliminary data.</text>
</comment>
<dbReference type="EMBL" id="LOMK01000001">
    <property type="protein sequence ID" value="KYN25002.1"/>
    <property type="molecule type" value="Genomic_DNA"/>
</dbReference>
<dbReference type="GO" id="GO:0016020">
    <property type="term" value="C:membrane"/>
    <property type="evidence" value="ECO:0007669"/>
    <property type="project" value="UniProtKB-SubCell"/>
</dbReference>